<keyword evidence="2" id="KW-1185">Reference proteome</keyword>
<sequence length="54" mass="6015">MLVGASLRGLSIDSFSDMSPGQIVDFCVAYNNLLQGDLKDKEDRLATQEDFDKF</sequence>
<name>A0ABW9F693_9FIRM</name>
<accession>A0ABW9F693</accession>
<gene>
    <name evidence="1" type="ORF">ABGF40_02310</name>
</gene>
<evidence type="ECO:0000313" key="1">
    <source>
        <dbReference type="EMBL" id="MFM1524498.1"/>
    </source>
</evidence>
<dbReference type="EMBL" id="JBFNFH010000003">
    <property type="protein sequence ID" value="MFM1524498.1"/>
    <property type="molecule type" value="Genomic_DNA"/>
</dbReference>
<protein>
    <submittedName>
        <fullName evidence="1">Uncharacterized protein</fullName>
    </submittedName>
</protein>
<dbReference type="Proteomes" id="UP001629536">
    <property type="component" value="Unassembled WGS sequence"/>
</dbReference>
<organism evidence="1 2">
    <name type="scientific">Helcococcus bovis</name>
    <dbReference type="NCBI Taxonomy" id="3153252"/>
    <lineage>
        <taxon>Bacteria</taxon>
        <taxon>Bacillati</taxon>
        <taxon>Bacillota</taxon>
        <taxon>Tissierellia</taxon>
        <taxon>Tissierellales</taxon>
        <taxon>Peptoniphilaceae</taxon>
        <taxon>Helcococcus</taxon>
    </lineage>
</organism>
<proteinExistence type="predicted"/>
<dbReference type="RefSeq" id="WP_408126296.1">
    <property type="nucleotide sequence ID" value="NZ_JBFNFH010000003.1"/>
</dbReference>
<comment type="caution">
    <text evidence="1">The sequence shown here is derived from an EMBL/GenBank/DDBJ whole genome shotgun (WGS) entry which is preliminary data.</text>
</comment>
<evidence type="ECO:0000313" key="2">
    <source>
        <dbReference type="Proteomes" id="UP001629536"/>
    </source>
</evidence>
<reference evidence="1 2" key="1">
    <citation type="journal article" date="2024" name="Front. Microbiol.">
        <title>Pangenomic and biochemical analyses of Helcococcus ovis reveal widespread tetracycline resistance and a novel bacterial species, Helcococcus bovis.</title>
        <authorList>
            <person name="Cunha F."/>
            <person name="Zhai Y."/>
            <person name="Casaro S."/>
            <person name="Jones K.L."/>
            <person name="Hernandez M."/>
            <person name="Bisinotto R.S."/>
            <person name="Kariyawasam S."/>
            <person name="Brown M.B."/>
            <person name="Phillips A."/>
            <person name="Jeong K.C."/>
            <person name="Galvao K.N."/>
        </authorList>
    </citation>
    <scope>NUCLEOTIDE SEQUENCE [LARGE SCALE GENOMIC DNA]</scope>
    <source>
        <strain evidence="1 2">KG197</strain>
    </source>
</reference>